<organism evidence="2 3">
    <name type="scientific">Geomicrobium sediminis</name>
    <dbReference type="NCBI Taxonomy" id="1347788"/>
    <lineage>
        <taxon>Bacteria</taxon>
        <taxon>Bacillati</taxon>
        <taxon>Bacillota</taxon>
        <taxon>Bacilli</taxon>
        <taxon>Bacillales</taxon>
        <taxon>Geomicrobium</taxon>
    </lineage>
</organism>
<gene>
    <name evidence="2" type="ORF">JOD17_003201</name>
</gene>
<dbReference type="PROSITE" id="PS51186">
    <property type="entry name" value="GNAT"/>
    <property type="match status" value="1"/>
</dbReference>
<keyword evidence="3" id="KW-1185">Reference proteome</keyword>
<accession>A0ABS2PGM4</accession>
<dbReference type="RefSeq" id="WP_204698850.1">
    <property type="nucleotide sequence ID" value="NZ_JAFBEC010000009.1"/>
</dbReference>
<sequence>MEIRFATLEDLNDLVSLLWSKAKEDDGELNEESYAVFKEECYNYLFELIFSNDHHLWVAIDDKEIVAHMSLKILKGFPEPDREPRIIGIITTAYLKKEYRDRNLLESILDAIEQYRVEHELFTIIVAGNIDETGVFERAGYDMQYPLLARTSKR</sequence>
<evidence type="ECO:0000313" key="2">
    <source>
        <dbReference type="EMBL" id="MBM7634101.1"/>
    </source>
</evidence>
<name>A0ABS2PGM4_9BACL</name>
<dbReference type="Proteomes" id="UP000741863">
    <property type="component" value="Unassembled WGS sequence"/>
</dbReference>
<proteinExistence type="predicted"/>
<dbReference type="Gene3D" id="3.40.630.30">
    <property type="match status" value="1"/>
</dbReference>
<evidence type="ECO:0000259" key="1">
    <source>
        <dbReference type="PROSITE" id="PS51186"/>
    </source>
</evidence>
<feature type="domain" description="N-acetyltransferase" evidence="1">
    <location>
        <begin position="1"/>
        <end position="154"/>
    </location>
</feature>
<dbReference type="InterPro" id="IPR000182">
    <property type="entry name" value="GNAT_dom"/>
</dbReference>
<dbReference type="SUPFAM" id="SSF55729">
    <property type="entry name" value="Acyl-CoA N-acyltransferases (Nat)"/>
    <property type="match status" value="1"/>
</dbReference>
<reference evidence="2 3" key="1">
    <citation type="submission" date="2021-01" db="EMBL/GenBank/DDBJ databases">
        <title>Genomic Encyclopedia of Type Strains, Phase IV (KMG-IV): sequencing the most valuable type-strain genomes for metagenomic binning, comparative biology and taxonomic classification.</title>
        <authorList>
            <person name="Goeker M."/>
        </authorList>
    </citation>
    <scope>NUCLEOTIDE SEQUENCE [LARGE SCALE GENOMIC DNA]</scope>
    <source>
        <strain evidence="2 3">DSM 25540</strain>
    </source>
</reference>
<dbReference type="Pfam" id="PF00583">
    <property type="entry name" value="Acetyltransf_1"/>
    <property type="match status" value="1"/>
</dbReference>
<dbReference type="InterPro" id="IPR016181">
    <property type="entry name" value="Acyl_CoA_acyltransferase"/>
</dbReference>
<protein>
    <recommendedName>
        <fullName evidence="1">N-acetyltransferase domain-containing protein</fullName>
    </recommendedName>
</protein>
<dbReference type="EMBL" id="JAFBEC010000009">
    <property type="protein sequence ID" value="MBM7634101.1"/>
    <property type="molecule type" value="Genomic_DNA"/>
</dbReference>
<evidence type="ECO:0000313" key="3">
    <source>
        <dbReference type="Proteomes" id="UP000741863"/>
    </source>
</evidence>
<comment type="caution">
    <text evidence="2">The sequence shown here is derived from an EMBL/GenBank/DDBJ whole genome shotgun (WGS) entry which is preliminary data.</text>
</comment>